<dbReference type="AlphaFoldDB" id="A0A1M4VHH7"/>
<feature type="domain" description="Orn/Lys/Arg decarboxylase C-terminal" evidence="8">
    <location>
        <begin position="402"/>
        <end position="451"/>
    </location>
</feature>
<reference evidence="10" key="1">
    <citation type="submission" date="2016-11" db="EMBL/GenBank/DDBJ databases">
        <authorList>
            <person name="Varghese N."/>
            <person name="Submissions S."/>
        </authorList>
    </citation>
    <scope>NUCLEOTIDE SEQUENCE [LARGE SCALE GENOMIC DNA]</scope>
    <source>
        <strain evidence="10">DSM 18095</strain>
    </source>
</reference>
<gene>
    <name evidence="9" type="ORF">SAMN02745784_01458</name>
</gene>
<feature type="coiled-coil region" evidence="6">
    <location>
        <begin position="269"/>
        <end position="296"/>
    </location>
</feature>
<dbReference type="Proteomes" id="UP000184114">
    <property type="component" value="Unassembled WGS sequence"/>
</dbReference>
<evidence type="ECO:0000256" key="6">
    <source>
        <dbReference type="SAM" id="Coils"/>
    </source>
</evidence>
<dbReference type="GO" id="GO:0016831">
    <property type="term" value="F:carboxy-lyase activity"/>
    <property type="evidence" value="ECO:0007669"/>
    <property type="project" value="UniProtKB-KW"/>
</dbReference>
<dbReference type="InterPro" id="IPR008286">
    <property type="entry name" value="Prn/Lys/Arg_de-COase_C"/>
</dbReference>
<dbReference type="Pfam" id="PF03711">
    <property type="entry name" value="OKR_DC_1_C"/>
    <property type="match status" value="1"/>
</dbReference>
<dbReference type="PANTHER" id="PTHR43277:SF4">
    <property type="entry name" value="ARGININE DECARBOXYLASE"/>
    <property type="match status" value="1"/>
</dbReference>
<evidence type="ECO:0000256" key="2">
    <source>
        <dbReference type="ARBA" id="ARBA00010671"/>
    </source>
</evidence>
<keyword evidence="3" id="KW-0210">Decarboxylase</keyword>
<evidence type="ECO:0000259" key="7">
    <source>
        <dbReference type="Pfam" id="PF01276"/>
    </source>
</evidence>
<evidence type="ECO:0000313" key="10">
    <source>
        <dbReference type="Proteomes" id="UP000184114"/>
    </source>
</evidence>
<keyword evidence="4" id="KW-0663">Pyridoxal phosphate</keyword>
<dbReference type="Pfam" id="PF01276">
    <property type="entry name" value="OKR_DC_1"/>
    <property type="match status" value="1"/>
</dbReference>
<dbReference type="STRING" id="1123404.SAMN02745784_01458"/>
<keyword evidence="6" id="KW-0175">Coiled coil</keyword>
<evidence type="ECO:0000259" key="8">
    <source>
        <dbReference type="Pfam" id="PF03711"/>
    </source>
</evidence>
<organism evidence="9 10">
    <name type="scientific">Tissierella praeacuta DSM 18095</name>
    <dbReference type="NCBI Taxonomy" id="1123404"/>
    <lineage>
        <taxon>Bacteria</taxon>
        <taxon>Bacillati</taxon>
        <taxon>Bacillota</taxon>
        <taxon>Tissierellia</taxon>
        <taxon>Tissierellales</taxon>
        <taxon>Tissierellaceae</taxon>
        <taxon>Tissierella</taxon>
    </lineage>
</organism>
<dbReference type="PANTHER" id="PTHR43277">
    <property type="entry name" value="ARGININE DECARBOXYLASE"/>
    <property type="match status" value="1"/>
</dbReference>
<name>A0A1M4VHH7_9FIRM</name>
<comment type="similarity">
    <text evidence="2">Belongs to the Orn/Lys/Arg decarboxylase class-I family.</text>
</comment>
<dbReference type="Gene3D" id="3.90.105.10">
    <property type="entry name" value="Molybdopterin biosynthesis moea protein, domain 2"/>
    <property type="match status" value="1"/>
</dbReference>
<evidence type="ECO:0000256" key="4">
    <source>
        <dbReference type="ARBA" id="ARBA00022898"/>
    </source>
</evidence>
<dbReference type="InterPro" id="IPR052357">
    <property type="entry name" value="Orn_Lys_Arg_decarboxylase-I"/>
</dbReference>
<dbReference type="InterPro" id="IPR015421">
    <property type="entry name" value="PyrdxlP-dep_Trfase_major"/>
</dbReference>
<dbReference type="EMBL" id="FQTY01000005">
    <property type="protein sequence ID" value="SHE68340.1"/>
    <property type="molecule type" value="Genomic_DNA"/>
</dbReference>
<dbReference type="InterPro" id="IPR015424">
    <property type="entry name" value="PyrdxlP-dep_Trfase"/>
</dbReference>
<dbReference type="InterPro" id="IPR000310">
    <property type="entry name" value="Orn/Lys/Arg_deCO2ase_major_dom"/>
</dbReference>
<keyword evidence="10" id="KW-1185">Reference proteome</keyword>
<protein>
    <submittedName>
        <fullName evidence="9">Arginine decarboxylase</fullName>
    </submittedName>
</protein>
<evidence type="ECO:0000256" key="1">
    <source>
        <dbReference type="ARBA" id="ARBA00001933"/>
    </source>
</evidence>
<evidence type="ECO:0000256" key="3">
    <source>
        <dbReference type="ARBA" id="ARBA00022793"/>
    </source>
</evidence>
<evidence type="ECO:0000256" key="5">
    <source>
        <dbReference type="ARBA" id="ARBA00023239"/>
    </source>
</evidence>
<proteinExistence type="inferred from homology"/>
<sequence length="473" mass="53802">MGMKTPVFDALKKLMEEDSVFFHMPGHKGKNTLINWGDYIPYIDTTETEGMDNLLDPRSIIDESQELASKVFGAKHTQYAVNGSTGSIYIALATITKPGDKILVQRNCHKAVYNAMILNRLNPVYMYPNYNEEYNVMTGLDPDEIDNILSEDEGIKAVVITYPNYYGVCSDLETIANIIHKHNRILMVDEAHGPHMTFSEKLPKPALACGADIVIHSTHKTLASFTQTSMIHVGTNRVDLNKLRDRFQLYTTTSPSYLFTASNEIATAYMDTEEARKKLEWNINKCEETIKRLNAIDRVFVFTGDENDKTIFAKDNTKILFRIDGMRGSQVKKQLYSKYNIRLEMTDYYYALALTSFMNEEEDYERLIAAVEDLARTTPYEDITPVSIKLPTPQFIMPIYEAYHSSKKQVELKYSIGKVSATSIIPYPPGVPLVVPGEEITQELYEQITFLMENGIEIVGLMGYNKDRLVVVE</sequence>
<keyword evidence="5" id="KW-0456">Lyase</keyword>
<dbReference type="Gene3D" id="3.40.640.10">
    <property type="entry name" value="Type I PLP-dependent aspartate aminotransferase-like (Major domain)"/>
    <property type="match status" value="1"/>
</dbReference>
<accession>A0A1M4VHH7</accession>
<comment type="cofactor">
    <cofactor evidence="1">
        <name>pyridoxal 5'-phosphate</name>
        <dbReference type="ChEBI" id="CHEBI:597326"/>
    </cofactor>
</comment>
<feature type="domain" description="Orn/Lys/Arg decarboxylases family 1 pyridoxal-P attachment site" evidence="7">
    <location>
        <begin position="5"/>
        <end position="299"/>
    </location>
</feature>
<evidence type="ECO:0000313" key="9">
    <source>
        <dbReference type="EMBL" id="SHE68340.1"/>
    </source>
</evidence>
<dbReference type="SUPFAM" id="SSF53383">
    <property type="entry name" value="PLP-dependent transferases"/>
    <property type="match status" value="1"/>
</dbReference>